<dbReference type="GO" id="GO:0005886">
    <property type="term" value="C:plasma membrane"/>
    <property type="evidence" value="ECO:0007669"/>
    <property type="project" value="UniProtKB-SubCell"/>
</dbReference>
<dbReference type="PANTHER" id="PTHR43646">
    <property type="entry name" value="GLYCOSYLTRANSFERASE"/>
    <property type="match status" value="1"/>
</dbReference>
<evidence type="ECO:0000313" key="8">
    <source>
        <dbReference type="Proteomes" id="UP000068196"/>
    </source>
</evidence>
<protein>
    <submittedName>
        <fullName evidence="7">Glycosyltransferase</fullName>
    </submittedName>
</protein>
<dbReference type="KEGG" id="cthi:THC_0725"/>
<accession>A0A0U5AGJ1</accession>
<keyword evidence="5" id="KW-0472">Membrane</keyword>
<dbReference type="EMBL" id="AP014945">
    <property type="protein sequence ID" value="BAU23116.1"/>
    <property type="molecule type" value="Genomic_DNA"/>
</dbReference>
<evidence type="ECO:0000256" key="4">
    <source>
        <dbReference type="ARBA" id="ARBA00022679"/>
    </source>
</evidence>
<evidence type="ECO:0000256" key="1">
    <source>
        <dbReference type="ARBA" id="ARBA00004236"/>
    </source>
</evidence>
<dbReference type="SUPFAM" id="SSF53448">
    <property type="entry name" value="Nucleotide-diphospho-sugar transferases"/>
    <property type="match status" value="1"/>
</dbReference>
<dbReference type="Pfam" id="PF00535">
    <property type="entry name" value="Glycos_transf_2"/>
    <property type="match status" value="1"/>
</dbReference>
<comment type="subcellular location">
    <subcellularLocation>
        <location evidence="1">Cell membrane</location>
    </subcellularLocation>
</comment>
<dbReference type="STRING" id="1653476.THC_0725"/>
<evidence type="ECO:0000313" key="7">
    <source>
        <dbReference type="EMBL" id="BAU23116.1"/>
    </source>
</evidence>
<proteinExistence type="predicted"/>
<name>A0A0U5AGJ1_9BACT</name>
<dbReference type="RefSeq" id="WP_068513456.1">
    <property type="nucleotide sequence ID" value="NZ_AP014945.1"/>
</dbReference>
<dbReference type="CDD" id="cd02522">
    <property type="entry name" value="GT_2_like_a"/>
    <property type="match status" value="1"/>
</dbReference>
<dbReference type="Proteomes" id="UP000068196">
    <property type="component" value="Chromosome"/>
</dbReference>
<sequence length="221" mass="25065">MRSSLSVIIPTLNEEIYLPLALKSLANIELDEVIVVDGGSEDKTPFIAKSLGARVIQSEKGRGVQLKKGVEVAKGDLLFFMHADCRILDRINLKDLYKKGIKAGFLNLVYDGNTFSLKVLEKLINLRARLLHLPYGDQGLFVERALYEKTGGFKEYPFLEDFDLVLRLRKIFPPQPLPGRILVSSRKFKASSPFLISLKNNYILLRFLFGASPENLKKFYK</sequence>
<keyword evidence="8" id="KW-1185">Reference proteome</keyword>
<dbReference type="InterPro" id="IPR029044">
    <property type="entry name" value="Nucleotide-diphossugar_trans"/>
</dbReference>
<keyword evidence="4 7" id="KW-0808">Transferase</keyword>
<dbReference type="AlphaFoldDB" id="A0A0U5AGJ1"/>
<evidence type="ECO:0000256" key="3">
    <source>
        <dbReference type="ARBA" id="ARBA00022676"/>
    </source>
</evidence>
<dbReference type="InterPro" id="IPR001173">
    <property type="entry name" value="Glyco_trans_2-like"/>
</dbReference>
<organism evidence="7 8">
    <name type="scientific">Caldimicrobium thiodismutans</name>
    <dbReference type="NCBI Taxonomy" id="1653476"/>
    <lineage>
        <taxon>Bacteria</taxon>
        <taxon>Pseudomonadati</taxon>
        <taxon>Thermodesulfobacteriota</taxon>
        <taxon>Thermodesulfobacteria</taxon>
        <taxon>Thermodesulfobacteriales</taxon>
        <taxon>Thermodesulfobacteriaceae</taxon>
        <taxon>Caldimicrobium</taxon>
    </lineage>
</organism>
<keyword evidence="3" id="KW-0328">Glycosyltransferase</keyword>
<evidence type="ECO:0000256" key="5">
    <source>
        <dbReference type="ARBA" id="ARBA00023136"/>
    </source>
</evidence>
<dbReference type="GO" id="GO:0016757">
    <property type="term" value="F:glycosyltransferase activity"/>
    <property type="evidence" value="ECO:0007669"/>
    <property type="project" value="UniProtKB-KW"/>
</dbReference>
<keyword evidence="2" id="KW-1003">Cell membrane</keyword>
<dbReference type="Gene3D" id="3.90.550.10">
    <property type="entry name" value="Spore Coat Polysaccharide Biosynthesis Protein SpsA, Chain A"/>
    <property type="match status" value="1"/>
</dbReference>
<reference evidence="7 8" key="1">
    <citation type="journal article" date="2016" name="Int. J. Syst. Evol. Microbiol.">
        <title>Caldimicrobium thiodismutans sp. nov., a sulfur-disproportionating bacterium isolated from a hot spring, and emended description of the genus Caldimicrobium.</title>
        <authorList>
            <person name="Kojima H."/>
            <person name="Umezawa K."/>
            <person name="Fukui M."/>
        </authorList>
    </citation>
    <scope>NUCLEOTIDE SEQUENCE [LARGE SCALE GENOMIC DNA]</scope>
    <source>
        <strain evidence="7 8">TF1</strain>
    </source>
</reference>
<dbReference type="NCBIfam" id="TIGR04283">
    <property type="entry name" value="glyco_like_mftF"/>
    <property type="match status" value="1"/>
</dbReference>
<dbReference type="InterPro" id="IPR026461">
    <property type="entry name" value="Trfase_2_rSAM/seldom_assoc"/>
</dbReference>
<gene>
    <name evidence="7" type="ORF">THC_0725</name>
</gene>
<dbReference type="PANTHER" id="PTHR43646:SF2">
    <property type="entry name" value="GLYCOSYLTRANSFERASE 2-LIKE DOMAIN-CONTAINING PROTEIN"/>
    <property type="match status" value="1"/>
</dbReference>
<feature type="domain" description="Glycosyltransferase 2-like" evidence="6">
    <location>
        <begin position="6"/>
        <end position="99"/>
    </location>
</feature>
<evidence type="ECO:0000256" key="2">
    <source>
        <dbReference type="ARBA" id="ARBA00022475"/>
    </source>
</evidence>
<reference evidence="8" key="2">
    <citation type="journal article" date="2016" name="Int. J. Syst. Evol. Microbiol.">
        <title>Caldimicrobium thiodismutans sp. nov., a sulfur-disproportionating bacterium isolated from a hot spring.</title>
        <authorList>
            <person name="Kojima H."/>
            <person name="Umezawa K."/>
            <person name="Fukui M."/>
        </authorList>
    </citation>
    <scope>NUCLEOTIDE SEQUENCE [LARGE SCALE GENOMIC DNA]</scope>
    <source>
        <strain evidence="8">TF1</strain>
    </source>
</reference>
<dbReference type="OrthoDB" id="9810303at2"/>
<evidence type="ECO:0000259" key="6">
    <source>
        <dbReference type="Pfam" id="PF00535"/>
    </source>
</evidence>